<organism evidence="2 3">
    <name type="scientific">Zootermopsis nevadensis</name>
    <name type="common">Dampwood termite</name>
    <dbReference type="NCBI Taxonomy" id="136037"/>
    <lineage>
        <taxon>Eukaryota</taxon>
        <taxon>Metazoa</taxon>
        <taxon>Ecdysozoa</taxon>
        <taxon>Arthropoda</taxon>
        <taxon>Hexapoda</taxon>
        <taxon>Insecta</taxon>
        <taxon>Pterygota</taxon>
        <taxon>Neoptera</taxon>
        <taxon>Polyneoptera</taxon>
        <taxon>Dictyoptera</taxon>
        <taxon>Blattodea</taxon>
        <taxon>Blattoidea</taxon>
        <taxon>Termitoidae</taxon>
        <taxon>Termopsidae</taxon>
        <taxon>Zootermopsis</taxon>
    </lineage>
</organism>
<protein>
    <submittedName>
        <fullName evidence="2">Uncharacterized protein</fullName>
    </submittedName>
</protein>
<dbReference type="Proteomes" id="UP000027135">
    <property type="component" value="Unassembled WGS sequence"/>
</dbReference>
<evidence type="ECO:0000313" key="2">
    <source>
        <dbReference type="EMBL" id="KDR17231.1"/>
    </source>
</evidence>
<dbReference type="EMBL" id="KK852748">
    <property type="protein sequence ID" value="KDR17231.1"/>
    <property type="molecule type" value="Genomic_DNA"/>
</dbReference>
<sequence>MSAQIICTNSILLPASVQYLPFICHRSSTLKPINKPIEESFLFILNLFPLFLVASLIKAKCWITKENGQGLGEDAFITNPKTSQSWYNDQGSVPDRTGSSLSRNFETGSVALPSVLSDRH</sequence>
<evidence type="ECO:0000256" key="1">
    <source>
        <dbReference type="SAM" id="MobiDB-lite"/>
    </source>
</evidence>
<feature type="region of interest" description="Disordered" evidence="1">
    <location>
        <begin position="82"/>
        <end position="105"/>
    </location>
</feature>
<proteinExistence type="predicted"/>
<evidence type="ECO:0000313" key="3">
    <source>
        <dbReference type="Proteomes" id="UP000027135"/>
    </source>
</evidence>
<accession>A0A067R2H9</accession>
<reference evidence="2 3" key="1">
    <citation type="journal article" date="2014" name="Nat. Commun.">
        <title>Molecular traces of alternative social organization in a termite genome.</title>
        <authorList>
            <person name="Terrapon N."/>
            <person name="Li C."/>
            <person name="Robertson H.M."/>
            <person name="Ji L."/>
            <person name="Meng X."/>
            <person name="Booth W."/>
            <person name="Chen Z."/>
            <person name="Childers C.P."/>
            <person name="Glastad K.M."/>
            <person name="Gokhale K."/>
            <person name="Gowin J."/>
            <person name="Gronenberg W."/>
            <person name="Hermansen R.A."/>
            <person name="Hu H."/>
            <person name="Hunt B.G."/>
            <person name="Huylmans A.K."/>
            <person name="Khalil S.M."/>
            <person name="Mitchell R.D."/>
            <person name="Munoz-Torres M.C."/>
            <person name="Mustard J.A."/>
            <person name="Pan H."/>
            <person name="Reese J.T."/>
            <person name="Scharf M.E."/>
            <person name="Sun F."/>
            <person name="Vogel H."/>
            <person name="Xiao J."/>
            <person name="Yang W."/>
            <person name="Yang Z."/>
            <person name="Yang Z."/>
            <person name="Zhou J."/>
            <person name="Zhu J."/>
            <person name="Brent C.S."/>
            <person name="Elsik C.G."/>
            <person name="Goodisman M.A."/>
            <person name="Liberles D.A."/>
            <person name="Roe R.M."/>
            <person name="Vargo E.L."/>
            <person name="Vilcinskas A."/>
            <person name="Wang J."/>
            <person name="Bornberg-Bauer E."/>
            <person name="Korb J."/>
            <person name="Zhang G."/>
            <person name="Liebig J."/>
        </authorList>
    </citation>
    <scope>NUCLEOTIDE SEQUENCE [LARGE SCALE GENOMIC DNA]</scope>
    <source>
        <tissue evidence="2">Whole organism</tissue>
    </source>
</reference>
<dbReference type="AlphaFoldDB" id="A0A067R2H9"/>
<dbReference type="InParanoid" id="A0A067R2H9"/>
<keyword evidence="3" id="KW-1185">Reference proteome</keyword>
<gene>
    <name evidence="2" type="ORF">L798_08868</name>
</gene>
<name>A0A067R2H9_ZOONE</name>